<evidence type="ECO:0000313" key="1">
    <source>
        <dbReference type="EMBL" id="NYI90612.1"/>
    </source>
</evidence>
<gene>
    <name evidence="1" type="ORF">HNR02_003935</name>
</gene>
<name>A0A853B729_9PSEU</name>
<protein>
    <submittedName>
        <fullName evidence="1">Uncharacterized protein</fullName>
    </submittedName>
</protein>
<sequence length="211" mass="21875">MALLDEVRWFPGAERLVALARAEMPQQKSESAAFATLVSLRAHAIAVESQDDTASAGSSPATASAAIGELSGGRLTAVTAEGTWTAKALNAVFAGVPELPDLSLLAFVDTSGFGAPDTPDRALRDYLEGGLPPFWSSRWRARHFVILGGTLTGPGGTLVAIVDGYRPVGRDGVHLQLLDRVVAALRGLLLVVPSADAPTARALVARAGLTP</sequence>
<dbReference type="Proteomes" id="UP000549616">
    <property type="component" value="Unassembled WGS sequence"/>
</dbReference>
<proteinExistence type="predicted"/>
<keyword evidence="2" id="KW-1185">Reference proteome</keyword>
<reference evidence="1 2" key="1">
    <citation type="submission" date="2020-07" db="EMBL/GenBank/DDBJ databases">
        <title>Sequencing the genomes of 1000 actinobacteria strains.</title>
        <authorList>
            <person name="Klenk H.-P."/>
        </authorList>
    </citation>
    <scope>NUCLEOTIDE SEQUENCE [LARGE SCALE GENOMIC DNA]</scope>
    <source>
        <strain evidence="1 2">DSM 104006</strain>
    </source>
</reference>
<evidence type="ECO:0000313" key="2">
    <source>
        <dbReference type="Proteomes" id="UP000549616"/>
    </source>
</evidence>
<dbReference type="Pfam" id="PF21819">
    <property type="entry name" value="DUF6885"/>
    <property type="match status" value="1"/>
</dbReference>
<dbReference type="EMBL" id="JACCFK010000001">
    <property type="protein sequence ID" value="NYI90612.1"/>
    <property type="molecule type" value="Genomic_DNA"/>
</dbReference>
<dbReference type="AlphaFoldDB" id="A0A853B729"/>
<accession>A0A853B729</accession>
<comment type="caution">
    <text evidence="1">The sequence shown here is derived from an EMBL/GenBank/DDBJ whole genome shotgun (WGS) entry which is preliminary data.</text>
</comment>
<organism evidence="1 2">
    <name type="scientific">Amycolatopsis endophytica</name>
    <dbReference type="NCBI Taxonomy" id="860233"/>
    <lineage>
        <taxon>Bacteria</taxon>
        <taxon>Bacillati</taxon>
        <taxon>Actinomycetota</taxon>
        <taxon>Actinomycetes</taxon>
        <taxon>Pseudonocardiales</taxon>
        <taxon>Pseudonocardiaceae</taxon>
        <taxon>Amycolatopsis</taxon>
    </lineage>
</organism>
<dbReference type="InterPro" id="IPR049252">
    <property type="entry name" value="DUF6885"/>
</dbReference>